<sequence>MQPGFTLAPRDPFADAKQTLSSWDNCMAKDYCKWPVIVAIILGGIIAFSVVFCIARCICCGADDSGHKRMKSENQGYPPPQPYPQQPYASPNPYAEARSFAPPPPPPPQINTQYQSHETPTLTRQPTNPSFNPQTNPKFARPASPKQPQYATFDAHSKPVNEDALPAMPSWNNARSVQVEVEEDAVPERRGDVEMDRLNHNGSVPNTSTAGVAAGAVGAGMRGSPGPGRSPVSPVQGSNAYGFPAGYQNQYDRRGSPAQNQNMSPAYGANAGYAQNDYNRGPSPAQSYSQYSQASDPYDRRSPVQNQAYNQPYNTIAQQNPYNAPSERYNSPAPPSYHTTANPYSYAPAPFQPYDQPRSNTPGHGNGSGNGGYDPVPNRSQAATPSAYPGQQTYQAFQPQGVQGQQYSGIARKPVEGSLRDVLRGFTHPLGAREPVRATTTTLPQNKDMLAILNACGTVLLNSAFAGRPEQVEIVKLATLAIDLFNGLVPGLGPSLETWYLLMIRDDVGSLMLSAVDGFSEDSRCNQQPHIYILKRDMAAWRECFNKKIPARTLAQVKSLTSTGTQHVELPMDIQRHQIAERLISLHANSEALVHQLRQAPRPTRFYREAEYMGGLYYTDYQVNYTGCA</sequence>
<accession>A0ACB6S5H2</accession>
<gene>
    <name evidence="1" type="ORF">BU25DRAFT_489568</name>
</gene>
<evidence type="ECO:0000313" key="2">
    <source>
        <dbReference type="Proteomes" id="UP000799754"/>
    </source>
</evidence>
<reference evidence="1" key="1">
    <citation type="journal article" date="2020" name="Stud. Mycol.">
        <title>101 Dothideomycetes genomes: a test case for predicting lifestyles and emergence of pathogens.</title>
        <authorList>
            <person name="Haridas S."/>
            <person name="Albert R."/>
            <person name="Binder M."/>
            <person name="Bloem J."/>
            <person name="Labutti K."/>
            <person name="Salamov A."/>
            <person name="Andreopoulos B."/>
            <person name="Baker S."/>
            <person name="Barry K."/>
            <person name="Bills G."/>
            <person name="Bluhm B."/>
            <person name="Cannon C."/>
            <person name="Castanera R."/>
            <person name="Culley D."/>
            <person name="Daum C."/>
            <person name="Ezra D."/>
            <person name="Gonzalez J."/>
            <person name="Henrissat B."/>
            <person name="Kuo A."/>
            <person name="Liang C."/>
            <person name="Lipzen A."/>
            <person name="Lutzoni F."/>
            <person name="Magnuson J."/>
            <person name="Mondo S."/>
            <person name="Nolan M."/>
            <person name="Ohm R."/>
            <person name="Pangilinan J."/>
            <person name="Park H.-J."/>
            <person name="Ramirez L."/>
            <person name="Alfaro M."/>
            <person name="Sun H."/>
            <person name="Tritt A."/>
            <person name="Yoshinaga Y."/>
            <person name="Zwiers L.-H."/>
            <person name="Turgeon B."/>
            <person name="Goodwin S."/>
            <person name="Spatafora J."/>
            <person name="Crous P."/>
            <person name="Grigoriev I."/>
        </authorList>
    </citation>
    <scope>NUCLEOTIDE SEQUENCE</scope>
    <source>
        <strain evidence="1">CBS 525.71</strain>
    </source>
</reference>
<dbReference type="EMBL" id="MU006709">
    <property type="protein sequence ID" value="KAF2629510.1"/>
    <property type="molecule type" value="Genomic_DNA"/>
</dbReference>
<protein>
    <submittedName>
        <fullName evidence="1">Uncharacterized protein</fullName>
    </submittedName>
</protein>
<proteinExistence type="predicted"/>
<name>A0ACB6S5H2_9PLEO</name>
<organism evidence="1 2">
    <name type="scientific">Macroventuria anomochaeta</name>
    <dbReference type="NCBI Taxonomy" id="301207"/>
    <lineage>
        <taxon>Eukaryota</taxon>
        <taxon>Fungi</taxon>
        <taxon>Dikarya</taxon>
        <taxon>Ascomycota</taxon>
        <taxon>Pezizomycotina</taxon>
        <taxon>Dothideomycetes</taxon>
        <taxon>Pleosporomycetidae</taxon>
        <taxon>Pleosporales</taxon>
        <taxon>Pleosporineae</taxon>
        <taxon>Didymellaceae</taxon>
        <taxon>Macroventuria</taxon>
    </lineage>
</organism>
<comment type="caution">
    <text evidence="1">The sequence shown here is derived from an EMBL/GenBank/DDBJ whole genome shotgun (WGS) entry which is preliminary data.</text>
</comment>
<keyword evidence="2" id="KW-1185">Reference proteome</keyword>
<evidence type="ECO:0000313" key="1">
    <source>
        <dbReference type="EMBL" id="KAF2629510.1"/>
    </source>
</evidence>
<dbReference type="Proteomes" id="UP000799754">
    <property type="component" value="Unassembled WGS sequence"/>
</dbReference>